<protein>
    <recommendedName>
        <fullName evidence="4">Transmembrane protein</fullName>
    </recommendedName>
</protein>
<reference evidence="2" key="2">
    <citation type="journal article" date="2023" name="Int. J. Mol. Sci.">
        <title>De Novo Assembly and Annotation of 11 Diverse Shrub Willow (Salix) Genomes Reveals Novel Gene Organization in Sex-Linked Regions.</title>
        <authorList>
            <person name="Hyden B."/>
            <person name="Feng K."/>
            <person name="Yates T.B."/>
            <person name="Jawdy S."/>
            <person name="Cereghino C."/>
            <person name="Smart L.B."/>
            <person name="Muchero W."/>
        </authorList>
    </citation>
    <scope>NUCLEOTIDE SEQUENCE</scope>
    <source>
        <tissue evidence="2">Shoot tip</tissue>
    </source>
</reference>
<feature type="non-terminal residue" evidence="2">
    <location>
        <position position="192"/>
    </location>
</feature>
<evidence type="ECO:0008006" key="4">
    <source>
        <dbReference type="Google" id="ProtNLM"/>
    </source>
</evidence>
<evidence type="ECO:0000313" key="2">
    <source>
        <dbReference type="EMBL" id="KAJ6737822.1"/>
    </source>
</evidence>
<keyword evidence="1" id="KW-0472">Membrane</keyword>
<dbReference type="EMBL" id="JAPFFM010000010">
    <property type="protein sequence ID" value="KAJ6737822.1"/>
    <property type="molecule type" value="Genomic_DNA"/>
</dbReference>
<dbReference type="AlphaFoldDB" id="A0A9Q0UX38"/>
<proteinExistence type="predicted"/>
<keyword evidence="1" id="KW-1133">Transmembrane helix</keyword>
<name>A0A9Q0UX38_9ROSI</name>
<dbReference type="Proteomes" id="UP001151752">
    <property type="component" value="Chromosome 4"/>
</dbReference>
<reference evidence="2" key="1">
    <citation type="submission" date="2022-11" db="EMBL/GenBank/DDBJ databases">
        <authorList>
            <person name="Hyden B.L."/>
            <person name="Feng K."/>
            <person name="Yates T."/>
            <person name="Jawdy S."/>
            <person name="Smart L.B."/>
            <person name="Muchero W."/>
        </authorList>
    </citation>
    <scope>NUCLEOTIDE SEQUENCE</scope>
    <source>
        <tissue evidence="2">Shoot tip</tissue>
    </source>
</reference>
<keyword evidence="3" id="KW-1185">Reference proteome</keyword>
<accession>A0A9Q0UX38</accession>
<evidence type="ECO:0000256" key="1">
    <source>
        <dbReference type="SAM" id="Phobius"/>
    </source>
</evidence>
<keyword evidence="1" id="KW-0812">Transmembrane</keyword>
<gene>
    <name evidence="2" type="ORF">OIU74_002893</name>
</gene>
<feature type="transmembrane region" description="Helical" evidence="1">
    <location>
        <begin position="67"/>
        <end position="89"/>
    </location>
</feature>
<organism evidence="2 3">
    <name type="scientific">Salix koriyanagi</name>
    <dbReference type="NCBI Taxonomy" id="2511006"/>
    <lineage>
        <taxon>Eukaryota</taxon>
        <taxon>Viridiplantae</taxon>
        <taxon>Streptophyta</taxon>
        <taxon>Embryophyta</taxon>
        <taxon>Tracheophyta</taxon>
        <taxon>Spermatophyta</taxon>
        <taxon>Magnoliopsida</taxon>
        <taxon>eudicotyledons</taxon>
        <taxon>Gunneridae</taxon>
        <taxon>Pentapetalae</taxon>
        <taxon>rosids</taxon>
        <taxon>fabids</taxon>
        <taxon>Malpighiales</taxon>
        <taxon>Salicaceae</taxon>
        <taxon>Saliceae</taxon>
        <taxon>Salix</taxon>
    </lineage>
</organism>
<evidence type="ECO:0000313" key="3">
    <source>
        <dbReference type="Proteomes" id="UP001151752"/>
    </source>
</evidence>
<feature type="transmembrane region" description="Helical" evidence="1">
    <location>
        <begin position="101"/>
        <end position="132"/>
    </location>
</feature>
<sequence>MIISCQGTCYSVGALVNVAGCCLGPLGEAGVWFRAVVFRPPWGRSFRLQAEKEVSVPWSFFQRWNAFWGWALDVVFGLGASMLFWALGFDLAVWEDAGFSAWAWLLGWWLGSLGLGWTLSCKSVVLVFFWAFPLRALGGLLGAGALWSGCPGWVCLFLVGWRLIFSFSLGSSLRALEGCLAVRAVKVGGWAS</sequence>
<comment type="caution">
    <text evidence="2">The sequence shown here is derived from an EMBL/GenBank/DDBJ whole genome shotgun (WGS) entry which is preliminary data.</text>
</comment>
<feature type="transmembrane region" description="Helical" evidence="1">
    <location>
        <begin position="144"/>
        <end position="164"/>
    </location>
</feature>